<dbReference type="eggNOG" id="COG0614">
    <property type="taxonomic scope" value="Bacteria"/>
</dbReference>
<evidence type="ECO:0000313" key="1">
    <source>
        <dbReference type="EMBL" id="AFZ19923.1"/>
    </source>
</evidence>
<organism evidence="1 2">
    <name type="scientific">Allocoleopsis franciscana PCC 7113</name>
    <dbReference type="NCBI Taxonomy" id="1173027"/>
    <lineage>
        <taxon>Bacteria</taxon>
        <taxon>Bacillati</taxon>
        <taxon>Cyanobacteriota</taxon>
        <taxon>Cyanophyceae</taxon>
        <taxon>Coleofasciculales</taxon>
        <taxon>Coleofasciculaceae</taxon>
        <taxon>Allocoleopsis</taxon>
        <taxon>Allocoleopsis franciscana</taxon>
    </lineage>
</organism>
<accession>K9WI97</accession>
<dbReference type="HOGENOM" id="CLU_134960_1_0_3"/>
<dbReference type="AlphaFoldDB" id="K9WI97"/>
<sequence>MRENELSGRIIGLAMKVHTALGPGLLESAYEECLYYELYQAGLNVAKQKPLPLVYENVHLECGYRVDLLVENKIIVEIKSLESLHPIHSSQLLTYLKLSNCKLGLLINFNVPHLKDGIKRLVNNL</sequence>
<dbReference type="InterPro" id="IPR026350">
    <property type="entry name" value="GxxExxY"/>
</dbReference>
<name>K9WI97_9CYAN</name>
<dbReference type="Proteomes" id="UP000010471">
    <property type="component" value="Chromosome"/>
</dbReference>
<dbReference type="Pfam" id="PF13366">
    <property type="entry name" value="PDDEXK_3"/>
    <property type="match status" value="1"/>
</dbReference>
<proteinExistence type="predicted"/>
<keyword evidence="2" id="KW-1185">Reference proteome</keyword>
<evidence type="ECO:0000313" key="2">
    <source>
        <dbReference type="Proteomes" id="UP000010471"/>
    </source>
</evidence>
<reference evidence="1 2" key="1">
    <citation type="submission" date="2012-06" db="EMBL/GenBank/DDBJ databases">
        <title>Finished chromosome of genome of Microcoleus sp. PCC 7113.</title>
        <authorList>
            <consortium name="US DOE Joint Genome Institute"/>
            <person name="Gugger M."/>
            <person name="Coursin T."/>
            <person name="Rippka R."/>
            <person name="Tandeau De Marsac N."/>
            <person name="Huntemann M."/>
            <person name="Wei C.-L."/>
            <person name="Han J."/>
            <person name="Detter J.C."/>
            <person name="Han C."/>
            <person name="Tapia R."/>
            <person name="Chen A."/>
            <person name="Kyrpides N."/>
            <person name="Mavromatis K."/>
            <person name="Markowitz V."/>
            <person name="Szeto E."/>
            <person name="Ivanova N."/>
            <person name="Pagani I."/>
            <person name="Pati A."/>
            <person name="Goodwin L."/>
            <person name="Nordberg H.P."/>
            <person name="Cantor M.N."/>
            <person name="Hua S.X."/>
            <person name="Woyke T."/>
            <person name="Kerfeld C.A."/>
        </authorList>
    </citation>
    <scope>NUCLEOTIDE SEQUENCE [LARGE SCALE GENOMIC DNA]</scope>
    <source>
        <strain evidence="1 2">PCC 7113</strain>
    </source>
</reference>
<protein>
    <recommendedName>
        <fullName evidence="3">GxxExxY protein</fullName>
    </recommendedName>
</protein>
<gene>
    <name evidence="1" type="ORF">Mic7113_4223</name>
</gene>
<dbReference type="NCBIfam" id="TIGR04256">
    <property type="entry name" value="GxxExxY"/>
    <property type="match status" value="1"/>
</dbReference>
<dbReference type="PATRIC" id="fig|1173027.3.peg.4667"/>
<evidence type="ECO:0008006" key="3">
    <source>
        <dbReference type="Google" id="ProtNLM"/>
    </source>
</evidence>
<dbReference type="OrthoDB" id="9806869at2"/>
<dbReference type="STRING" id="1173027.Mic7113_4223"/>
<dbReference type="RefSeq" id="WP_015184059.1">
    <property type="nucleotide sequence ID" value="NC_019738.1"/>
</dbReference>
<dbReference type="EMBL" id="CP003630">
    <property type="protein sequence ID" value="AFZ19923.1"/>
    <property type="molecule type" value="Genomic_DNA"/>
</dbReference>
<dbReference type="KEGG" id="mic:Mic7113_4223"/>